<sequence>MASNANKKIKGGDLMMFIGGKSIALATSHTLSISGESQDTSNKDEGGGKWASSELSSLSWEGSSENLFSATGNAGMTYDALFDAMVSMKPVDMVFAVKAETADDVAATGWTAGTSPKYSGSACISSLELNAPNGEYATFSVKFTGVGPLTKTAVGH</sequence>
<dbReference type="Proteomes" id="UP000007820">
    <property type="component" value="Unassembled WGS sequence"/>
</dbReference>
<evidence type="ECO:0000256" key="1">
    <source>
        <dbReference type="SAM" id="MobiDB-lite"/>
    </source>
</evidence>
<dbReference type="PATRIC" id="fig|908937.9.peg.1411"/>
<dbReference type="EMBL" id="AFPW01000015">
    <property type="protein sequence ID" value="EGQ15463.1"/>
    <property type="molecule type" value="Genomic_DNA"/>
</dbReference>
<evidence type="ECO:0000313" key="5">
    <source>
        <dbReference type="Proteomes" id="UP000010862"/>
    </source>
</evidence>
<dbReference type="KEGG" id="pdt:Prede_1348"/>
<dbReference type="RefSeq" id="WP_005845272.1">
    <property type="nucleotide sequence ID" value="NC_019960.1"/>
</dbReference>
<dbReference type="Pfam" id="PF06199">
    <property type="entry name" value="Phage_tail_2"/>
    <property type="match status" value="1"/>
</dbReference>
<organism evidence="3 4">
    <name type="scientific">Prevotella dentalis (strain ATCC 49559 / DSM 3688 / JCM 13448 / NCTC 12043 / ES 2772)</name>
    <name type="common">Mitsuokella dentalis</name>
    <dbReference type="NCBI Taxonomy" id="908937"/>
    <lineage>
        <taxon>Bacteria</taxon>
        <taxon>Pseudomonadati</taxon>
        <taxon>Bacteroidota</taxon>
        <taxon>Bacteroidia</taxon>
        <taxon>Bacteroidales</taxon>
        <taxon>Prevotellaceae</taxon>
        <taxon>Prevotella</taxon>
    </lineage>
</organism>
<dbReference type="InterPro" id="IPR011855">
    <property type="entry name" value="Phgtail_TP901_1"/>
</dbReference>
<reference evidence="2" key="2">
    <citation type="submission" date="2012-02" db="EMBL/GenBank/DDBJ databases">
        <title>Complete sequence of chromosome 1 of Prevotella dentalis DSM 3688.</title>
        <authorList>
            <consortium name="US DOE Joint Genome Institute (JGI-PGF)"/>
            <person name="Lucas S."/>
            <person name="Copeland A."/>
            <person name="Lapidus A."/>
            <person name="Glavina del Rio T."/>
            <person name="Dalin E."/>
            <person name="Tice H."/>
            <person name="Bruce D."/>
            <person name="Goodwin L."/>
            <person name="Pitluck S."/>
            <person name="Peters L."/>
            <person name="Mikhailova N."/>
            <person name="Chertkov O."/>
            <person name="Kyrpides N."/>
            <person name="Mavromatis K."/>
            <person name="Ivanova N."/>
            <person name="Brettin T."/>
            <person name="Detter J.C."/>
            <person name="Han C."/>
            <person name="Larimer F."/>
            <person name="Land M."/>
            <person name="Hauser L."/>
            <person name="Markowitz V."/>
            <person name="Cheng J.-F."/>
            <person name="Hugenholtz P."/>
            <person name="Woyke T."/>
            <person name="Wu D."/>
            <person name="Gronow S."/>
            <person name="Wellnitz S."/>
            <person name="Brambilla E."/>
            <person name="Klenk H.-P."/>
            <person name="Eisen J.A."/>
        </authorList>
    </citation>
    <scope>NUCLEOTIDE SEQUENCE [LARGE SCALE GENOMIC DNA]</scope>
    <source>
        <strain evidence="2">DSM 3688</strain>
    </source>
</reference>
<dbReference type="Proteomes" id="UP000010862">
    <property type="component" value="Chromosome 1"/>
</dbReference>
<reference evidence="5" key="3">
    <citation type="submission" date="2012-02" db="EMBL/GenBank/DDBJ databases">
        <title>Complete sequence of chromosome 1 of Prevotella dentalis DSM 3688.</title>
        <authorList>
            <person name="Lucas S."/>
            <person name="Copeland A."/>
            <person name="Lapidus A."/>
            <person name="Glavina del Rio T."/>
            <person name="Dalin E."/>
            <person name="Tice H."/>
            <person name="Bruce D."/>
            <person name="Goodwin L."/>
            <person name="Pitluck S."/>
            <person name="Peters L."/>
            <person name="Mikhailova N."/>
            <person name="Chertkov O."/>
            <person name="Kyrpides N."/>
            <person name="Mavromatis K."/>
            <person name="Ivanova N."/>
            <person name="Brettin T."/>
            <person name="Detter J.C."/>
            <person name="Han C."/>
            <person name="Larimer F."/>
            <person name="Land M."/>
            <person name="Hauser L."/>
            <person name="Markowitz V."/>
            <person name="Cheng J.-F."/>
            <person name="Hugenholtz P."/>
            <person name="Woyke T."/>
            <person name="Wu D."/>
            <person name="Gronow S."/>
            <person name="Wellnitz S."/>
            <person name="Brambilla E."/>
            <person name="Klenk H.-P."/>
            <person name="Eisen J.A."/>
        </authorList>
    </citation>
    <scope>NUCLEOTIDE SEQUENCE [LARGE SCALE GENOMIC DNA]</scope>
    <source>
        <strain evidence="5">ATCC 49559 / DSM 3688 / JCM 13448 / NCTC 12043 / ES 2772</strain>
    </source>
</reference>
<dbReference type="AlphaFoldDB" id="F9D2Z6"/>
<reference evidence="3 4" key="1">
    <citation type="submission" date="2011-04" db="EMBL/GenBank/DDBJ databases">
        <authorList>
            <person name="Muzny D."/>
            <person name="Qin X."/>
            <person name="Deng J."/>
            <person name="Jiang H."/>
            <person name="Liu Y."/>
            <person name="Qu J."/>
            <person name="Song X.-Z."/>
            <person name="Zhang L."/>
            <person name="Thornton R."/>
            <person name="Coyle M."/>
            <person name="Francisco L."/>
            <person name="Jackson L."/>
            <person name="Javaid M."/>
            <person name="Korchina V."/>
            <person name="Kovar C."/>
            <person name="Mata R."/>
            <person name="Mathew T."/>
            <person name="Ngo R."/>
            <person name="Nguyen L."/>
            <person name="Nguyen N."/>
            <person name="Okwuonu G."/>
            <person name="Ongeri F."/>
            <person name="Pham C."/>
            <person name="Simmons D."/>
            <person name="Wilczek-Boney K."/>
            <person name="Hale W."/>
            <person name="Jakkamsetti A."/>
            <person name="Pham P."/>
            <person name="Ruth R."/>
            <person name="San Lucas F."/>
            <person name="Warren J."/>
            <person name="Zhang J."/>
            <person name="Zhao Z."/>
            <person name="Zhou C."/>
            <person name="Zhu D."/>
            <person name="Lee S."/>
            <person name="Bess C."/>
            <person name="Blankenburg K."/>
            <person name="Forbes L."/>
            <person name="Fu Q."/>
            <person name="Gubbala S."/>
            <person name="Hirani K."/>
            <person name="Jayaseelan J.C."/>
            <person name="Lara F."/>
            <person name="Munidasa M."/>
            <person name="Palculict T."/>
            <person name="Patil S."/>
            <person name="Pu L.-L."/>
            <person name="Saada N."/>
            <person name="Tang L."/>
            <person name="Weissenberger G."/>
            <person name="Zhu Y."/>
            <person name="Hemphill L."/>
            <person name="Shang Y."/>
            <person name="Youmans B."/>
            <person name="Ayvaz T."/>
            <person name="Ross M."/>
            <person name="Santibanez J."/>
            <person name="Aqrawi P."/>
            <person name="Gross S."/>
            <person name="Joshi V."/>
            <person name="Fowler G."/>
            <person name="Nazareth L."/>
            <person name="Reid J."/>
            <person name="Worley K."/>
            <person name="Petrosino J."/>
            <person name="Highlander S."/>
            <person name="Gibbs R."/>
        </authorList>
    </citation>
    <scope>NUCLEOTIDE SEQUENCE [LARGE SCALE GENOMIC DNA]</scope>
    <source>
        <strain evidence="3 4">DSM 3688</strain>
    </source>
</reference>
<proteinExistence type="predicted"/>
<gene>
    <name evidence="2" type="ordered locus">Prede_1348</name>
    <name evidence="3" type="ORF">HMPREF9136_1224</name>
</gene>
<dbReference type="EMBL" id="CP003368">
    <property type="protein sequence ID" value="AGB28668.1"/>
    <property type="molecule type" value="Genomic_DNA"/>
</dbReference>
<accession>F9D2Z6</accession>
<feature type="region of interest" description="Disordered" evidence="1">
    <location>
        <begin position="34"/>
        <end position="54"/>
    </location>
</feature>
<evidence type="ECO:0000313" key="3">
    <source>
        <dbReference type="EMBL" id="EGQ15463.1"/>
    </source>
</evidence>
<keyword evidence="5" id="KW-1185">Reference proteome</keyword>
<evidence type="ECO:0000313" key="4">
    <source>
        <dbReference type="Proteomes" id="UP000007820"/>
    </source>
</evidence>
<dbReference type="OrthoDB" id="1029847at2"/>
<dbReference type="HOGENOM" id="CLU_140330_0_0_10"/>
<evidence type="ECO:0000313" key="2">
    <source>
        <dbReference type="EMBL" id="AGB28668.1"/>
    </source>
</evidence>
<dbReference type="eggNOG" id="ENOG5033M9M">
    <property type="taxonomic scope" value="Bacteria"/>
</dbReference>
<dbReference type="STRING" id="908937.Prede_1348"/>
<name>F9D2Z6_PREDD</name>
<protein>
    <submittedName>
        <fullName evidence="2">Phage major tail protein 2</fullName>
    </submittedName>
</protein>